<keyword evidence="2" id="KW-1185">Reference proteome</keyword>
<feature type="non-terminal residue" evidence="1">
    <location>
        <position position="51"/>
    </location>
</feature>
<gene>
    <name evidence="1" type="ORF">SPIL2461_LOCUS22256</name>
</gene>
<feature type="non-terminal residue" evidence="1">
    <location>
        <position position="1"/>
    </location>
</feature>
<name>A0A812Y0P9_SYMPI</name>
<dbReference type="AlphaFoldDB" id="A0A812Y0P9"/>
<protein>
    <submittedName>
        <fullName evidence="1">Uncharacterized protein</fullName>
    </submittedName>
</protein>
<dbReference type="Proteomes" id="UP000649617">
    <property type="component" value="Unassembled WGS sequence"/>
</dbReference>
<dbReference type="EMBL" id="CAJNIZ010047089">
    <property type="protein sequence ID" value="CAE7762066.1"/>
    <property type="molecule type" value="Genomic_DNA"/>
</dbReference>
<evidence type="ECO:0000313" key="1">
    <source>
        <dbReference type="EMBL" id="CAE7762066.1"/>
    </source>
</evidence>
<evidence type="ECO:0000313" key="2">
    <source>
        <dbReference type="Proteomes" id="UP000649617"/>
    </source>
</evidence>
<proteinExistence type="predicted"/>
<reference evidence="1" key="1">
    <citation type="submission" date="2021-02" db="EMBL/GenBank/DDBJ databases">
        <authorList>
            <person name="Dougan E. K."/>
            <person name="Rhodes N."/>
            <person name="Thang M."/>
            <person name="Chan C."/>
        </authorList>
    </citation>
    <scope>NUCLEOTIDE SEQUENCE</scope>
</reference>
<comment type="caution">
    <text evidence="1">The sequence shown here is derived from an EMBL/GenBank/DDBJ whole genome shotgun (WGS) entry which is preliminary data.</text>
</comment>
<sequence length="51" mass="5897">TSPRPHRQSSRTCVPNWRRTDPSLARTRRSTGGVLLLSLWHPAAHPLRRRT</sequence>
<accession>A0A812Y0P9</accession>
<organism evidence="1 2">
    <name type="scientific">Symbiodinium pilosum</name>
    <name type="common">Dinoflagellate</name>
    <dbReference type="NCBI Taxonomy" id="2952"/>
    <lineage>
        <taxon>Eukaryota</taxon>
        <taxon>Sar</taxon>
        <taxon>Alveolata</taxon>
        <taxon>Dinophyceae</taxon>
        <taxon>Suessiales</taxon>
        <taxon>Symbiodiniaceae</taxon>
        <taxon>Symbiodinium</taxon>
    </lineage>
</organism>